<dbReference type="Proteomes" id="UP000241167">
    <property type="component" value="Unassembled WGS sequence"/>
</dbReference>
<organism evidence="1 2">
    <name type="scientific">Allosphingosinicella deserti</name>
    <dbReference type="NCBI Taxonomy" id="2116704"/>
    <lineage>
        <taxon>Bacteria</taxon>
        <taxon>Pseudomonadati</taxon>
        <taxon>Pseudomonadota</taxon>
        <taxon>Alphaproteobacteria</taxon>
        <taxon>Sphingomonadales</taxon>
        <taxon>Sphingomonadaceae</taxon>
        <taxon>Allosphingosinicella</taxon>
    </lineage>
</organism>
<evidence type="ECO:0000313" key="2">
    <source>
        <dbReference type="Proteomes" id="UP000241167"/>
    </source>
</evidence>
<sequence>MSILGGITGSFLNPVNFGLLAAGPAGWAALATRTLGAAIVKEVIGQLGQQLGLPPAITSMAQNAFSAATGTTGGPANIGEAVAQLAQDFGLSPSQQGELTRAAQNDQREMFDKLADAFKSGKEMAESKKSRGSKAGASWLQVIADSMAQALDKKVEDMDKMAKALDKQGSNKSVSASTDLQVAGQEFSYLMNASSTVIKTIGEGLSGMARKQ</sequence>
<dbReference type="AlphaFoldDB" id="A0A2P7QZV4"/>
<reference evidence="1 2" key="1">
    <citation type="submission" date="2018-03" db="EMBL/GenBank/DDBJ databases">
        <title>The draft genome of Sphingosinicella sp. GL-C-18.</title>
        <authorList>
            <person name="Liu L."/>
            <person name="Li L."/>
            <person name="Liang L."/>
            <person name="Zhang X."/>
            <person name="Wang T."/>
        </authorList>
    </citation>
    <scope>NUCLEOTIDE SEQUENCE [LARGE SCALE GENOMIC DNA]</scope>
    <source>
        <strain evidence="1 2">GL-C-18</strain>
    </source>
</reference>
<name>A0A2P7QZV4_9SPHN</name>
<proteinExistence type="predicted"/>
<keyword evidence="2" id="KW-1185">Reference proteome</keyword>
<dbReference type="RefSeq" id="WP_106511508.1">
    <property type="nucleotide sequence ID" value="NZ_PXYI01000001.1"/>
</dbReference>
<comment type="caution">
    <text evidence="1">The sequence shown here is derived from an EMBL/GenBank/DDBJ whole genome shotgun (WGS) entry which is preliminary data.</text>
</comment>
<dbReference type="EMBL" id="PXYI01000001">
    <property type="protein sequence ID" value="PSJ43485.1"/>
    <property type="molecule type" value="Genomic_DNA"/>
</dbReference>
<dbReference type="OrthoDB" id="7186822at2"/>
<gene>
    <name evidence="1" type="ORF">C7I55_03785</name>
</gene>
<protein>
    <submittedName>
        <fullName evidence="1">Uncharacterized protein</fullName>
    </submittedName>
</protein>
<accession>A0A2P7QZV4</accession>
<evidence type="ECO:0000313" key="1">
    <source>
        <dbReference type="EMBL" id="PSJ43485.1"/>
    </source>
</evidence>